<name>A0A4R4D6K7_9PROT</name>
<dbReference type="RefSeq" id="WP_132293871.1">
    <property type="nucleotide sequence ID" value="NZ_SKBM01000024.1"/>
</dbReference>
<organism evidence="1 2">
    <name type="scientific">Roseicella aquatilis</name>
    <dbReference type="NCBI Taxonomy" id="2527868"/>
    <lineage>
        <taxon>Bacteria</taxon>
        <taxon>Pseudomonadati</taxon>
        <taxon>Pseudomonadota</taxon>
        <taxon>Alphaproteobacteria</taxon>
        <taxon>Acetobacterales</taxon>
        <taxon>Roseomonadaceae</taxon>
        <taxon>Roseicella</taxon>
    </lineage>
</organism>
<dbReference type="AlphaFoldDB" id="A0A4R4D6K7"/>
<sequence length="367" mass="38496">MSLKPGPHRRPRRRLLLGLLLLAGLAAAGHALLWLWLAGRLEAGFRDWAALRRAEGWQVDHAAPRRGGWPLAATLTLPDFRLAGGGATLPGGMDWRAEAVMLRLVPPRLDRLVVEMPGRHGLRLGALELPFAAARLAATLPLEAAALPRELRLAAERLRLDTPAGPAAARDATAEIETRSAAPGGEPAVTLRLLAGDVVLPEAGPAVRVLGRGVARAQLDLDLTGPMLPGHAPAARAEAWRDGGGALALRGLALRWGPLAASGDARLTLDEALQPMGAGTLRLEGAGEAVQAAAEAGLLSRGAAATVRTVLRMLSRQPADGGPAELELPLLLEDRVLTAARLPVAELPAWRWAAVPSLPVERRPVGP</sequence>
<keyword evidence="2" id="KW-1185">Reference proteome</keyword>
<accession>A0A4R4D6K7</accession>
<evidence type="ECO:0000313" key="2">
    <source>
        <dbReference type="Proteomes" id="UP000295023"/>
    </source>
</evidence>
<reference evidence="1 2" key="1">
    <citation type="submission" date="2019-03" db="EMBL/GenBank/DDBJ databases">
        <title>Paracraurococcus aquatilis NE82 genome sequence.</title>
        <authorList>
            <person name="Zhao Y."/>
            <person name="Du Z."/>
        </authorList>
    </citation>
    <scope>NUCLEOTIDE SEQUENCE [LARGE SCALE GENOMIC DNA]</scope>
    <source>
        <strain evidence="1 2">NE82</strain>
    </source>
</reference>
<comment type="caution">
    <text evidence="1">The sequence shown here is derived from an EMBL/GenBank/DDBJ whole genome shotgun (WGS) entry which is preliminary data.</text>
</comment>
<dbReference type="EMBL" id="SKBM01000024">
    <property type="protein sequence ID" value="TCZ55957.1"/>
    <property type="molecule type" value="Genomic_DNA"/>
</dbReference>
<dbReference type="Pfam" id="PF09898">
    <property type="entry name" value="DUF2125"/>
    <property type="match status" value="1"/>
</dbReference>
<gene>
    <name evidence="1" type="ORF">EXY23_20375</name>
</gene>
<evidence type="ECO:0000313" key="1">
    <source>
        <dbReference type="EMBL" id="TCZ55957.1"/>
    </source>
</evidence>
<dbReference type="InterPro" id="IPR018666">
    <property type="entry name" value="DUF2125"/>
</dbReference>
<dbReference type="OrthoDB" id="8478166at2"/>
<protein>
    <submittedName>
        <fullName evidence="1">DUF2125 domain-containing protein</fullName>
    </submittedName>
</protein>
<proteinExistence type="predicted"/>
<dbReference type="Proteomes" id="UP000295023">
    <property type="component" value="Unassembled WGS sequence"/>
</dbReference>